<keyword evidence="2" id="KW-1185">Reference proteome</keyword>
<dbReference type="RefSeq" id="WP_159543107.1">
    <property type="nucleotide sequence ID" value="NZ_CP047156.1"/>
</dbReference>
<evidence type="ECO:0000313" key="1">
    <source>
        <dbReference type="EMBL" id="QHB99491.1"/>
    </source>
</evidence>
<sequence>MIITSGTVTRREIRIDRITHDDAPATDVAEVAIDALDVIHETTTTATYGDGTITVPVGPRGAGVALPAGTAARYRIRGLPGGPRIVTIPAGTDPIGIDELPEAPA</sequence>
<name>A0A7L4YK79_9ACTN</name>
<dbReference type="InParanoid" id="A0A7L4YK79"/>
<protein>
    <submittedName>
        <fullName evidence="1">Uncharacterized protein</fullName>
    </submittedName>
</protein>
<evidence type="ECO:0000313" key="2">
    <source>
        <dbReference type="Proteomes" id="UP000463857"/>
    </source>
</evidence>
<dbReference type="AlphaFoldDB" id="A0A7L4YK79"/>
<gene>
    <name evidence="1" type="ORF">EK0264_03785</name>
</gene>
<dbReference type="EMBL" id="CP047156">
    <property type="protein sequence ID" value="QHB99491.1"/>
    <property type="molecule type" value="Genomic_DNA"/>
</dbReference>
<proteinExistence type="predicted"/>
<dbReference type="KEGG" id="eke:EK0264_03785"/>
<dbReference type="Proteomes" id="UP000463857">
    <property type="component" value="Chromosome"/>
</dbReference>
<reference evidence="1 2" key="1">
    <citation type="journal article" date="2018" name="Int. J. Syst. Evol. Microbiol.">
        <title>Epidermidibacterium keratini gen. nov., sp. nov., a member of the family Sporichthyaceae, isolated from keratin epidermis.</title>
        <authorList>
            <person name="Lee D.G."/>
            <person name="Trujillo M.E."/>
            <person name="Kang S."/>
            <person name="Nam J.J."/>
            <person name="Kim Y.J."/>
        </authorList>
    </citation>
    <scope>NUCLEOTIDE SEQUENCE [LARGE SCALE GENOMIC DNA]</scope>
    <source>
        <strain evidence="1 2">EPI-7</strain>
    </source>
</reference>
<accession>A0A7L4YK79</accession>
<organism evidence="1 2">
    <name type="scientific">Epidermidibacterium keratini</name>
    <dbReference type="NCBI Taxonomy" id="1891644"/>
    <lineage>
        <taxon>Bacteria</taxon>
        <taxon>Bacillati</taxon>
        <taxon>Actinomycetota</taxon>
        <taxon>Actinomycetes</taxon>
        <taxon>Sporichthyales</taxon>
        <taxon>Sporichthyaceae</taxon>
        <taxon>Epidermidibacterium</taxon>
    </lineage>
</organism>